<feature type="transmembrane region" description="Helical" evidence="9">
    <location>
        <begin position="152"/>
        <end position="171"/>
    </location>
</feature>
<keyword evidence="4" id="KW-1003">Cell membrane</keyword>
<keyword evidence="8 9" id="KW-0472">Membrane</keyword>
<keyword evidence="7 9" id="KW-1133">Transmembrane helix</keyword>
<evidence type="ECO:0000256" key="8">
    <source>
        <dbReference type="ARBA" id="ARBA00023136"/>
    </source>
</evidence>
<feature type="transmembrane region" description="Helical" evidence="9">
    <location>
        <begin position="41"/>
        <end position="68"/>
    </location>
</feature>
<dbReference type="GO" id="GO:0015820">
    <property type="term" value="P:L-leucine transport"/>
    <property type="evidence" value="ECO:0007669"/>
    <property type="project" value="TreeGrafter"/>
</dbReference>
<evidence type="ECO:0000256" key="2">
    <source>
        <dbReference type="ARBA" id="ARBA00008540"/>
    </source>
</evidence>
<evidence type="ECO:0000256" key="9">
    <source>
        <dbReference type="RuleBase" id="RU362122"/>
    </source>
</evidence>
<dbReference type="PANTHER" id="PTHR30588:SF0">
    <property type="entry name" value="BRANCHED-CHAIN AMINO ACID PERMEASE BRNQ"/>
    <property type="match status" value="1"/>
</dbReference>
<evidence type="ECO:0000256" key="3">
    <source>
        <dbReference type="ARBA" id="ARBA00022448"/>
    </source>
</evidence>
<gene>
    <name evidence="10" type="primary">brnQ</name>
    <name evidence="10" type="ORF">DC094_01175</name>
</gene>
<evidence type="ECO:0000256" key="7">
    <source>
        <dbReference type="ARBA" id="ARBA00022989"/>
    </source>
</evidence>
<evidence type="ECO:0000313" key="11">
    <source>
        <dbReference type="Proteomes" id="UP000244906"/>
    </source>
</evidence>
<evidence type="ECO:0000256" key="5">
    <source>
        <dbReference type="ARBA" id="ARBA00022692"/>
    </source>
</evidence>
<dbReference type="GO" id="GO:0015190">
    <property type="term" value="F:L-leucine transmembrane transporter activity"/>
    <property type="evidence" value="ECO:0007669"/>
    <property type="project" value="TreeGrafter"/>
</dbReference>
<comment type="caution">
    <text evidence="10">The sequence shown here is derived from an EMBL/GenBank/DDBJ whole genome shotgun (WGS) entry which is preliminary data.</text>
</comment>
<proteinExistence type="inferred from homology"/>
<dbReference type="InterPro" id="IPR004685">
    <property type="entry name" value="Brnchd-chn_aa_trnsp_Livcs"/>
</dbReference>
<feature type="transmembrane region" description="Helical" evidence="9">
    <location>
        <begin position="415"/>
        <end position="432"/>
    </location>
</feature>
<comment type="subcellular location">
    <subcellularLocation>
        <location evidence="9">Cell inner membrane</location>
        <topology evidence="9">Multi-pass membrane protein</topology>
    </subcellularLocation>
    <subcellularLocation>
        <location evidence="1">Cell membrane</location>
        <topology evidence="1">Multi-pass membrane protein</topology>
    </subcellularLocation>
</comment>
<feature type="transmembrane region" description="Helical" evidence="9">
    <location>
        <begin position="80"/>
        <end position="99"/>
    </location>
</feature>
<evidence type="ECO:0000313" key="10">
    <source>
        <dbReference type="EMBL" id="PVZ71669.1"/>
    </source>
</evidence>
<dbReference type="GO" id="GO:0015818">
    <property type="term" value="P:isoleucine transport"/>
    <property type="evidence" value="ECO:0007669"/>
    <property type="project" value="TreeGrafter"/>
</dbReference>
<dbReference type="AlphaFoldDB" id="A0A2V1GYZ5"/>
<keyword evidence="11" id="KW-1185">Reference proteome</keyword>
<dbReference type="OrthoDB" id="9783920at2"/>
<dbReference type="EMBL" id="QDDL01000001">
    <property type="protein sequence ID" value="PVZ71669.1"/>
    <property type="molecule type" value="Genomic_DNA"/>
</dbReference>
<comment type="function">
    <text evidence="9">Component of the transport system for branched-chain amino acids.</text>
</comment>
<keyword evidence="3 9" id="KW-0813">Transport</keyword>
<name>A0A2V1GYZ5_9GAMM</name>
<feature type="transmembrane region" description="Helical" evidence="9">
    <location>
        <begin position="315"/>
        <end position="336"/>
    </location>
</feature>
<protein>
    <recommendedName>
        <fullName evidence="9">Branched-chain amino acid transport system carrier protein</fullName>
    </recommendedName>
</protein>
<feature type="transmembrane region" description="Helical" evidence="9">
    <location>
        <begin position="282"/>
        <end position="303"/>
    </location>
</feature>
<evidence type="ECO:0000256" key="4">
    <source>
        <dbReference type="ARBA" id="ARBA00022475"/>
    </source>
</evidence>
<feature type="transmembrane region" description="Helical" evidence="9">
    <location>
        <begin position="122"/>
        <end position="140"/>
    </location>
</feature>
<dbReference type="NCBIfam" id="TIGR00796">
    <property type="entry name" value="livcs"/>
    <property type="match status" value="1"/>
</dbReference>
<keyword evidence="5 9" id="KW-0812">Transmembrane</keyword>
<evidence type="ECO:0000256" key="6">
    <source>
        <dbReference type="ARBA" id="ARBA00022970"/>
    </source>
</evidence>
<dbReference type="GO" id="GO:0005886">
    <property type="term" value="C:plasma membrane"/>
    <property type="evidence" value="ECO:0007669"/>
    <property type="project" value="UniProtKB-SubCell"/>
</dbReference>
<keyword evidence="6 9" id="KW-0029">Amino-acid transport</keyword>
<accession>A0A2V1GYZ5</accession>
<reference evidence="10 11" key="1">
    <citation type="submission" date="2018-04" db="EMBL/GenBank/DDBJ databases">
        <title>Thalassorhabdus spongiae gen. nov., sp. nov., isolated from a marine sponge in South-West Iceland.</title>
        <authorList>
            <person name="Knobloch S."/>
            <person name="Daussin A."/>
            <person name="Johannsson R."/>
            <person name="Marteinsson V.T."/>
        </authorList>
    </citation>
    <scope>NUCLEOTIDE SEQUENCE [LARGE SCALE GENOMIC DNA]</scope>
    <source>
        <strain evidence="10 11">Hp12</strain>
    </source>
</reference>
<comment type="similarity">
    <text evidence="2 9">Belongs to the branched chain amino acid transporter family.</text>
</comment>
<evidence type="ECO:0000256" key="1">
    <source>
        <dbReference type="ARBA" id="ARBA00004651"/>
    </source>
</evidence>
<feature type="transmembrane region" description="Helical" evidence="9">
    <location>
        <begin position="12"/>
        <end position="29"/>
    </location>
</feature>
<dbReference type="GO" id="GO:0005304">
    <property type="term" value="F:L-valine transmembrane transporter activity"/>
    <property type="evidence" value="ECO:0007669"/>
    <property type="project" value="TreeGrafter"/>
</dbReference>
<sequence>MHNKLNWHDTCAIGFMTFALFLGAGNIIFPPLAGQLAGDNYLLSVAGFLLTAVGMPLLGIIAMAVVGGGFETLTKHLPKTVGVVIGFAIYMAIGPMLAMPRTAVVAFEMGIVPFIGEESKQLFQAVWSVAFFAVAWVLAINPGKLMHTIGKVITPALIFLLLVISISTFIIPQGEIGAASGEWLTTPFSKGFTEGYLTMDTLAAMMFGMVIITNLKAHGITDGRALTKYCIYAGIIAAVGLSIVYFSLFYLGATSGGISPNGTNGAVIFTQYVNSMYGTTGVASLAAVIILACLTTAVGLSTAVSQYLCSLWPAISYRTMTTGLLIVCTIVANVGLSTLISISVPILISIYPVAIVLIILNLLKPVLRNPESAFGLTLAVTFAISLIDGLNVAGFEWAKSLQEITAILPLFEQSLGWLLPAIIALAISQAIPPRQLAAA</sequence>
<organism evidence="10 11">
    <name type="scientific">Pelagibaculum spongiae</name>
    <dbReference type="NCBI Taxonomy" id="2080658"/>
    <lineage>
        <taxon>Bacteria</taxon>
        <taxon>Pseudomonadati</taxon>
        <taxon>Pseudomonadota</taxon>
        <taxon>Gammaproteobacteria</taxon>
        <taxon>Oceanospirillales</taxon>
        <taxon>Pelagibaculum</taxon>
    </lineage>
</organism>
<feature type="transmembrane region" description="Helical" evidence="9">
    <location>
        <begin position="375"/>
        <end position="395"/>
    </location>
</feature>
<feature type="transmembrane region" description="Helical" evidence="9">
    <location>
        <begin position="196"/>
        <end position="217"/>
    </location>
</feature>
<feature type="transmembrane region" description="Helical" evidence="9">
    <location>
        <begin position="229"/>
        <end position="251"/>
    </location>
</feature>
<dbReference type="RefSeq" id="WP_116685258.1">
    <property type="nucleotide sequence ID" value="NZ_CAWNYD010000001.1"/>
</dbReference>
<feature type="transmembrane region" description="Helical" evidence="9">
    <location>
        <begin position="342"/>
        <end position="363"/>
    </location>
</feature>
<dbReference type="GO" id="GO:0015188">
    <property type="term" value="F:L-isoleucine transmembrane transporter activity"/>
    <property type="evidence" value="ECO:0007669"/>
    <property type="project" value="TreeGrafter"/>
</dbReference>
<dbReference type="Pfam" id="PF05525">
    <property type="entry name" value="Branch_AA_trans"/>
    <property type="match status" value="1"/>
</dbReference>
<dbReference type="Proteomes" id="UP000244906">
    <property type="component" value="Unassembled WGS sequence"/>
</dbReference>
<dbReference type="PANTHER" id="PTHR30588">
    <property type="entry name" value="BRANCHED-CHAIN AMINO ACID TRANSPORT SYSTEM 2 CARRIER PROTEIN"/>
    <property type="match status" value="1"/>
</dbReference>